<organism evidence="1 2">
    <name type="scientific">Sphaerisporangium rhizosphaerae</name>
    <dbReference type="NCBI Taxonomy" id="2269375"/>
    <lineage>
        <taxon>Bacteria</taxon>
        <taxon>Bacillati</taxon>
        <taxon>Actinomycetota</taxon>
        <taxon>Actinomycetes</taxon>
        <taxon>Streptosporangiales</taxon>
        <taxon>Streptosporangiaceae</taxon>
        <taxon>Sphaerisporangium</taxon>
    </lineage>
</organism>
<evidence type="ECO:0000313" key="2">
    <source>
        <dbReference type="Proteomes" id="UP001596496"/>
    </source>
</evidence>
<sequence>MSDPVKFSTVGGKTVTWTPDEAHPTWGDYTCDGCKLTRLRDARREHADEHAATCRVV</sequence>
<evidence type="ECO:0000313" key="1">
    <source>
        <dbReference type="EMBL" id="MFC7382810.1"/>
    </source>
</evidence>
<proteinExistence type="predicted"/>
<dbReference type="RefSeq" id="WP_380826145.1">
    <property type="nucleotide sequence ID" value="NZ_JBHTCG010000006.1"/>
</dbReference>
<name>A0ABW2P3S2_9ACTN</name>
<gene>
    <name evidence="1" type="ORF">ACFQSB_11390</name>
</gene>
<keyword evidence="2" id="KW-1185">Reference proteome</keyword>
<reference evidence="2" key="1">
    <citation type="journal article" date="2019" name="Int. J. Syst. Evol. Microbiol.">
        <title>The Global Catalogue of Microorganisms (GCM) 10K type strain sequencing project: providing services to taxonomists for standard genome sequencing and annotation.</title>
        <authorList>
            <consortium name="The Broad Institute Genomics Platform"/>
            <consortium name="The Broad Institute Genome Sequencing Center for Infectious Disease"/>
            <person name="Wu L."/>
            <person name="Ma J."/>
        </authorList>
    </citation>
    <scope>NUCLEOTIDE SEQUENCE [LARGE SCALE GENOMIC DNA]</scope>
    <source>
        <strain evidence="2">CECT 7649</strain>
    </source>
</reference>
<dbReference type="Proteomes" id="UP001596496">
    <property type="component" value="Unassembled WGS sequence"/>
</dbReference>
<protein>
    <submittedName>
        <fullName evidence="1">Uncharacterized protein</fullName>
    </submittedName>
</protein>
<dbReference type="EMBL" id="JBHTCG010000006">
    <property type="protein sequence ID" value="MFC7382810.1"/>
    <property type="molecule type" value="Genomic_DNA"/>
</dbReference>
<accession>A0ABW2P3S2</accession>
<comment type="caution">
    <text evidence="1">The sequence shown here is derived from an EMBL/GenBank/DDBJ whole genome shotgun (WGS) entry which is preliminary data.</text>
</comment>